<keyword evidence="2" id="KW-1185">Reference proteome</keyword>
<name>A0ACD3ACA2_9AGAR</name>
<evidence type="ECO:0000313" key="1">
    <source>
        <dbReference type="EMBL" id="TFK63249.1"/>
    </source>
</evidence>
<proteinExistence type="predicted"/>
<gene>
    <name evidence="1" type="ORF">BDN72DRAFT_330218</name>
</gene>
<evidence type="ECO:0000313" key="2">
    <source>
        <dbReference type="Proteomes" id="UP000308600"/>
    </source>
</evidence>
<sequence>MDELKEEVEFVQSPEGKEYLPEGSFVQGCLLPAGDEGHKYFDKLFVDAMNSILELCSQTLRILSVTIDANISVSVLDSITFLPGASMPCLRELTWGTPTSGTSWIFSGPTPPKTNQPYFPALERLHLLPQDHLYYRERRLTLHSTRFIMQHCPRLQYLRSRSDTETLDDAIVDVQQTGQRITLNTLPNITEHLMDIHFDSTRKEVAVRLIDVGLSDEEVLQTVDPRVKLTVLRKRDAKTVEDDWLERISGELGGWRWANTWFNGHPSDREDRIRDAAREEESEW</sequence>
<dbReference type="Proteomes" id="UP000308600">
    <property type="component" value="Unassembled WGS sequence"/>
</dbReference>
<dbReference type="EMBL" id="ML208532">
    <property type="protein sequence ID" value="TFK63249.1"/>
    <property type="molecule type" value="Genomic_DNA"/>
</dbReference>
<protein>
    <submittedName>
        <fullName evidence="1">Uncharacterized protein</fullName>
    </submittedName>
</protein>
<accession>A0ACD3ACA2</accession>
<reference evidence="1 2" key="1">
    <citation type="journal article" date="2019" name="Nat. Ecol. Evol.">
        <title>Megaphylogeny resolves global patterns of mushroom evolution.</title>
        <authorList>
            <person name="Varga T."/>
            <person name="Krizsan K."/>
            <person name="Foldi C."/>
            <person name="Dima B."/>
            <person name="Sanchez-Garcia M."/>
            <person name="Sanchez-Ramirez S."/>
            <person name="Szollosi G.J."/>
            <person name="Szarkandi J.G."/>
            <person name="Papp V."/>
            <person name="Albert L."/>
            <person name="Andreopoulos W."/>
            <person name="Angelini C."/>
            <person name="Antonin V."/>
            <person name="Barry K.W."/>
            <person name="Bougher N.L."/>
            <person name="Buchanan P."/>
            <person name="Buyck B."/>
            <person name="Bense V."/>
            <person name="Catcheside P."/>
            <person name="Chovatia M."/>
            <person name="Cooper J."/>
            <person name="Damon W."/>
            <person name="Desjardin D."/>
            <person name="Finy P."/>
            <person name="Geml J."/>
            <person name="Haridas S."/>
            <person name="Hughes K."/>
            <person name="Justo A."/>
            <person name="Karasinski D."/>
            <person name="Kautmanova I."/>
            <person name="Kiss B."/>
            <person name="Kocsube S."/>
            <person name="Kotiranta H."/>
            <person name="LaButti K.M."/>
            <person name="Lechner B.E."/>
            <person name="Liimatainen K."/>
            <person name="Lipzen A."/>
            <person name="Lukacs Z."/>
            <person name="Mihaltcheva S."/>
            <person name="Morgado L.N."/>
            <person name="Niskanen T."/>
            <person name="Noordeloos M.E."/>
            <person name="Ohm R.A."/>
            <person name="Ortiz-Santana B."/>
            <person name="Ovrebo C."/>
            <person name="Racz N."/>
            <person name="Riley R."/>
            <person name="Savchenko A."/>
            <person name="Shiryaev A."/>
            <person name="Soop K."/>
            <person name="Spirin V."/>
            <person name="Szebenyi C."/>
            <person name="Tomsovsky M."/>
            <person name="Tulloss R.E."/>
            <person name="Uehling J."/>
            <person name="Grigoriev I.V."/>
            <person name="Vagvolgyi C."/>
            <person name="Papp T."/>
            <person name="Martin F.M."/>
            <person name="Miettinen O."/>
            <person name="Hibbett D.S."/>
            <person name="Nagy L.G."/>
        </authorList>
    </citation>
    <scope>NUCLEOTIDE SEQUENCE [LARGE SCALE GENOMIC DNA]</scope>
    <source>
        <strain evidence="1 2">NL-1719</strain>
    </source>
</reference>
<organism evidence="1 2">
    <name type="scientific">Pluteus cervinus</name>
    <dbReference type="NCBI Taxonomy" id="181527"/>
    <lineage>
        <taxon>Eukaryota</taxon>
        <taxon>Fungi</taxon>
        <taxon>Dikarya</taxon>
        <taxon>Basidiomycota</taxon>
        <taxon>Agaricomycotina</taxon>
        <taxon>Agaricomycetes</taxon>
        <taxon>Agaricomycetidae</taxon>
        <taxon>Agaricales</taxon>
        <taxon>Pluteineae</taxon>
        <taxon>Pluteaceae</taxon>
        <taxon>Pluteus</taxon>
    </lineage>
</organism>